<dbReference type="AlphaFoldDB" id="A0A1R3VF58"/>
<proteinExistence type="predicted"/>
<sequence>MDPVPQARPGPAVEAVALDRHLAGNDRVQHALAGILEAAFVDDPARGRIDHPRRGMQHLDRRLLEGEVDQRMRGLRRIAALPVGLADPVAELQPAIGGVEAGASDEGFGAGQGQGIGNAGPARCRHRKEGACLGLAIGVRHAGQHFGDMAIFGEHHQLLDIAFARRPQDQPLGHQDRAIYRVTFTVCVIRFGNHVSPPGKKKGRWKPISPDPFPGLARHRFPRWVPVFSCGTGYSAALVIGFTDT</sequence>
<evidence type="ECO:0000313" key="1">
    <source>
        <dbReference type="EMBL" id="SIT57465.1"/>
    </source>
</evidence>
<keyword evidence="2" id="KW-1185">Reference proteome</keyword>
<dbReference type="Proteomes" id="UP000188388">
    <property type="component" value="Unassembled WGS sequence"/>
</dbReference>
<accession>A0A1R3VF58</accession>
<evidence type="ECO:0000313" key="2">
    <source>
        <dbReference type="Proteomes" id="UP000188388"/>
    </source>
</evidence>
<protein>
    <submittedName>
        <fullName evidence="1">Uncharacterized protein</fullName>
    </submittedName>
</protein>
<gene>
    <name evidence="1" type="ORF">BQ8794_40064</name>
</gene>
<name>A0A1R3VF58_9HYPH</name>
<reference evidence="2" key="1">
    <citation type="submission" date="2017-01" db="EMBL/GenBank/DDBJ databases">
        <authorList>
            <person name="Brunel B."/>
        </authorList>
    </citation>
    <scope>NUCLEOTIDE SEQUENCE [LARGE SCALE GENOMIC DNA]</scope>
</reference>
<dbReference type="EMBL" id="FTPD01000034">
    <property type="protein sequence ID" value="SIT57465.1"/>
    <property type="molecule type" value="Genomic_DNA"/>
</dbReference>
<organism evidence="1 2">
    <name type="scientific">Mesorhizobium prunaredense</name>
    <dbReference type="NCBI Taxonomy" id="1631249"/>
    <lineage>
        <taxon>Bacteria</taxon>
        <taxon>Pseudomonadati</taxon>
        <taxon>Pseudomonadota</taxon>
        <taxon>Alphaproteobacteria</taxon>
        <taxon>Hyphomicrobiales</taxon>
        <taxon>Phyllobacteriaceae</taxon>
        <taxon>Mesorhizobium</taxon>
    </lineage>
</organism>